<accession>A0A345ZQM0</accession>
<sequence length="82" mass="9104">MRALFALAAVLAAASAAEARTVLVEPALAVTEARWCTAQAVFVDVAWDCRYPTRAICEAYAPHDRACLINPNWSLYHRSLRR</sequence>
<keyword evidence="1" id="KW-0732">Signal</keyword>
<dbReference type="Pfam" id="PF12071">
    <property type="entry name" value="DUF3551"/>
    <property type="match status" value="1"/>
</dbReference>
<evidence type="ECO:0008006" key="4">
    <source>
        <dbReference type="Google" id="ProtNLM"/>
    </source>
</evidence>
<feature type="chain" id="PRO_5016996986" description="DUF3551 domain-containing protein" evidence="1">
    <location>
        <begin position="20"/>
        <end position="82"/>
    </location>
</feature>
<keyword evidence="3" id="KW-1185">Reference proteome</keyword>
<dbReference type="KEGG" id="ptaw:DW352_00995"/>
<protein>
    <recommendedName>
        <fullName evidence="4">DUF3551 domain-containing protein</fullName>
    </recommendedName>
</protein>
<evidence type="ECO:0000313" key="3">
    <source>
        <dbReference type="Proteomes" id="UP000254889"/>
    </source>
</evidence>
<dbReference type="Proteomes" id="UP000254889">
    <property type="component" value="Chromosome"/>
</dbReference>
<proteinExistence type="predicted"/>
<evidence type="ECO:0000256" key="1">
    <source>
        <dbReference type="SAM" id="SignalP"/>
    </source>
</evidence>
<name>A0A345ZQM0_9HYPH</name>
<dbReference type="AlphaFoldDB" id="A0A345ZQM0"/>
<organism evidence="2 3">
    <name type="scientific">Pseudolabrys taiwanensis</name>
    <dbReference type="NCBI Taxonomy" id="331696"/>
    <lineage>
        <taxon>Bacteria</taxon>
        <taxon>Pseudomonadati</taxon>
        <taxon>Pseudomonadota</taxon>
        <taxon>Alphaproteobacteria</taxon>
        <taxon>Hyphomicrobiales</taxon>
        <taxon>Xanthobacteraceae</taxon>
        <taxon>Pseudolabrys</taxon>
    </lineage>
</organism>
<feature type="signal peptide" evidence="1">
    <location>
        <begin position="1"/>
        <end position="19"/>
    </location>
</feature>
<reference evidence="2 3" key="1">
    <citation type="submission" date="2018-07" db="EMBL/GenBank/DDBJ databases">
        <authorList>
            <person name="Quirk P.G."/>
            <person name="Krulwich T.A."/>
        </authorList>
    </citation>
    <scope>NUCLEOTIDE SEQUENCE [LARGE SCALE GENOMIC DNA]</scope>
    <source>
        <strain evidence="2 3">CC-BB4</strain>
    </source>
</reference>
<dbReference type="RefSeq" id="WP_115687690.1">
    <property type="nucleotide sequence ID" value="NZ_CP031417.1"/>
</dbReference>
<dbReference type="InterPro" id="IPR021937">
    <property type="entry name" value="DUF3551"/>
</dbReference>
<dbReference type="EMBL" id="CP031417">
    <property type="protein sequence ID" value="AXK79217.1"/>
    <property type="molecule type" value="Genomic_DNA"/>
</dbReference>
<dbReference type="OrthoDB" id="8229016at2"/>
<gene>
    <name evidence="2" type="ORF">DW352_00995</name>
</gene>
<evidence type="ECO:0000313" key="2">
    <source>
        <dbReference type="EMBL" id="AXK79217.1"/>
    </source>
</evidence>